<evidence type="ECO:0000313" key="1">
    <source>
        <dbReference type="EMBL" id="CAJ2637858.1"/>
    </source>
</evidence>
<accession>A0ACB0J1D8</accession>
<name>A0ACB0J1D8_TRIPR</name>
<reference evidence="1" key="1">
    <citation type="submission" date="2023-10" db="EMBL/GenBank/DDBJ databases">
        <authorList>
            <person name="Rodriguez Cubillos JULIANA M."/>
            <person name="De Vega J."/>
        </authorList>
    </citation>
    <scope>NUCLEOTIDE SEQUENCE</scope>
</reference>
<organism evidence="1 2">
    <name type="scientific">Trifolium pratense</name>
    <name type="common">Red clover</name>
    <dbReference type="NCBI Taxonomy" id="57577"/>
    <lineage>
        <taxon>Eukaryota</taxon>
        <taxon>Viridiplantae</taxon>
        <taxon>Streptophyta</taxon>
        <taxon>Embryophyta</taxon>
        <taxon>Tracheophyta</taxon>
        <taxon>Spermatophyta</taxon>
        <taxon>Magnoliopsida</taxon>
        <taxon>eudicotyledons</taxon>
        <taxon>Gunneridae</taxon>
        <taxon>Pentapetalae</taxon>
        <taxon>rosids</taxon>
        <taxon>fabids</taxon>
        <taxon>Fabales</taxon>
        <taxon>Fabaceae</taxon>
        <taxon>Papilionoideae</taxon>
        <taxon>50 kb inversion clade</taxon>
        <taxon>NPAAA clade</taxon>
        <taxon>Hologalegina</taxon>
        <taxon>IRL clade</taxon>
        <taxon>Trifolieae</taxon>
        <taxon>Trifolium</taxon>
    </lineage>
</organism>
<dbReference type="EMBL" id="CASHSV030000013">
    <property type="protein sequence ID" value="CAJ2637858.1"/>
    <property type="molecule type" value="Genomic_DNA"/>
</dbReference>
<protein>
    <submittedName>
        <fullName evidence="1">Uncharacterized protein</fullName>
    </submittedName>
</protein>
<keyword evidence="2" id="KW-1185">Reference proteome</keyword>
<gene>
    <name evidence="1" type="ORF">MILVUS5_LOCUS8159</name>
</gene>
<proteinExistence type="predicted"/>
<comment type="caution">
    <text evidence="1">The sequence shown here is derived from an EMBL/GenBank/DDBJ whole genome shotgun (WGS) entry which is preliminary data.</text>
</comment>
<evidence type="ECO:0000313" key="2">
    <source>
        <dbReference type="Proteomes" id="UP001177021"/>
    </source>
</evidence>
<dbReference type="Proteomes" id="UP001177021">
    <property type="component" value="Unassembled WGS sequence"/>
</dbReference>
<sequence>MKSKRNPRLDVTLPEHLLFTTSSQKLVLQGEIYAKSPHQKRPSLSEASARHGEPRSRKSPAHGEHWRASTNYSLSEGLASLREHHQGITCSWRELASFSEHVRYSELLVA</sequence>